<gene>
    <name evidence="1" type="ORF">FJQ55_13330</name>
</gene>
<evidence type="ECO:0000313" key="1">
    <source>
        <dbReference type="EMBL" id="TPP11735.1"/>
    </source>
</evidence>
<protein>
    <submittedName>
        <fullName evidence="1">Uncharacterized protein</fullName>
    </submittedName>
</protein>
<reference evidence="1 2" key="1">
    <citation type="submission" date="2019-06" db="EMBL/GenBank/DDBJ databases">
        <title>Rhizobium sp. CL12 isolated from roots of soybean.</title>
        <authorList>
            <person name="Wang C."/>
        </authorList>
    </citation>
    <scope>NUCLEOTIDE SEQUENCE [LARGE SCALE GENOMIC DNA]</scope>
    <source>
        <strain evidence="1 2">CL12</strain>
    </source>
</reference>
<organism evidence="1 2">
    <name type="scientific">Rhizobium glycinendophyticum</name>
    <dbReference type="NCBI Taxonomy" id="2589807"/>
    <lineage>
        <taxon>Bacteria</taxon>
        <taxon>Pseudomonadati</taxon>
        <taxon>Pseudomonadota</taxon>
        <taxon>Alphaproteobacteria</taxon>
        <taxon>Hyphomicrobiales</taxon>
        <taxon>Rhizobiaceae</taxon>
        <taxon>Rhizobium/Agrobacterium group</taxon>
        <taxon>Rhizobium</taxon>
    </lineage>
</organism>
<dbReference type="AlphaFoldDB" id="A0A504UM67"/>
<sequence>MRATKLMHEKLVLEDGSIIEMVIWSVPRPVVGSKHDYKYRLYFGRDGSRIVCFDNERGKGDHRHIDGLEMPYEFRDVDRLVADFMDEVRMRLRQ</sequence>
<proteinExistence type="predicted"/>
<dbReference type="EMBL" id="VFYP01000001">
    <property type="protein sequence ID" value="TPP11735.1"/>
    <property type="molecule type" value="Genomic_DNA"/>
</dbReference>
<comment type="caution">
    <text evidence="1">The sequence shown here is derived from an EMBL/GenBank/DDBJ whole genome shotgun (WGS) entry which is preliminary data.</text>
</comment>
<keyword evidence="2" id="KW-1185">Reference proteome</keyword>
<accession>A0A504UM67</accession>
<dbReference type="OrthoDB" id="7451512at2"/>
<evidence type="ECO:0000313" key="2">
    <source>
        <dbReference type="Proteomes" id="UP000316429"/>
    </source>
</evidence>
<dbReference type="Pfam" id="PF20126">
    <property type="entry name" value="TumE"/>
    <property type="match status" value="1"/>
</dbReference>
<dbReference type="InterPro" id="IPR045397">
    <property type="entry name" value="TumE-like"/>
</dbReference>
<dbReference type="Proteomes" id="UP000316429">
    <property type="component" value="Unassembled WGS sequence"/>
</dbReference>
<name>A0A504UM67_9HYPH</name>